<feature type="non-terminal residue" evidence="3">
    <location>
        <position position="1"/>
    </location>
</feature>
<dbReference type="AlphaFoldDB" id="A0A6J4I6K7"/>
<dbReference type="Gene3D" id="3.50.50.60">
    <property type="entry name" value="FAD/NAD(P)-binding domain"/>
    <property type="match status" value="1"/>
</dbReference>
<dbReference type="InterPro" id="IPR036188">
    <property type="entry name" value="FAD/NAD-bd_sf"/>
</dbReference>
<keyword evidence="1" id="KW-0560">Oxidoreductase</keyword>
<evidence type="ECO:0000259" key="2">
    <source>
        <dbReference type="Pfam" id="PF01266"/>
    </source>
</evidence>
<evidence type="ECO:0000256" key="1">
    <source>
        <dbReference type="ARBA" id="ARBA00023002"/>
    </source>
</evidence>
<dbReference type="Pfam" id="PF01266">
    <property type="entry name" value="DAO"/>
    <property type="match status" value="1"/>
</dbReference>
<dbReference type="GO" id="GO:0005737">
    <property type="term" value="C:cytoplasm"/>
    <property type="evidence" value="ECO:0007669"/>
    <property type="project" value="TreeGrafter"/>
</dbReference>
<evidence type="ECO:0000313" key="3">
    <source>
        <dbReference type="EMBL" id="CAA9244058.1"/>
    </source>
</evidence>
<accession>A0A6J4I6K7</accession>
<gene>
    <name evidence="3" type="ORF">AVDCRST_MAG93-1452</name>
</gene>
<dbReference type="InterPro" id="IPR006076">
    <property type="entry name" value="FAD-dep_OxRdtase"/>
</dbReference>
<dbReference type="PANTHER" id="PTHR13847">
    <property type="entry name" value="SARCOSINE DEHYDROGENASE-RELATED"/>
    <property type="match status" value="1"/>
</dbReference>
<dbReference type="PANTHER" id="PTHR13847:SF287">
    <property type="entry name" value="FAD-DEPENDENT OXIDOREDUCTASE DOMAIN-CONTAINING PROTEIN 1"/>
    <property type="match status" value="1"/>
</dbReference>
<sequence length="68" mass="7034">WAGIMGFSRDALPFIGPVPPNDGLFVASGFTGHGMPFGLRAGKALAEALTTGRVPAALAPFRLDRPTP</sequence>
<feature type="domain" description="FAD dependent oxidoreductase" evidence="2">
    <location>
        <begin position="1"/>
        <end position="47"/>
    </location>
</feature>
<dbReference type="EMBL" id="CADCTR010000491">
    <property type="protein sequence ID" value="CAA9244058.1"/>
    <property type="molecule type" value="Genomic_DNA"/>
</dbReference>
<dbReference type="SUPFAM" id="SSF51905">
    <property type="entry name" value="FAD/NAD(P)-binding domain"/>
    <property type="match status" value="1"/>
</dbReference>
<name>A0A6J4I6K7_9CHLR</name>
<proteinExistence type="predicted"/>
<protein>
    <recommendedName>
        <fullName evidence="2">FAD dependent oxidoreductase domain-containing protein</fullName>
    </recommendedName>
</protein>
<organism evidence="3">
    <name type="scientific">uncultured Chloroflexia bacterium</name>
    <dbReference type="NCBI Taxonomy" id="1672391"/>
    <lineage>
        <taxon>Bacteria</taxon>
        <taxon>Bacillati</taxon>
        <taxon>Chloroflexota</taxon>
        <taxon>Chloroflexia</taxon>
        <taxon>environmental samples</taxon>
    </lineage>
</organism>
<reference evidence="3" key="1">
    <citation type="submission" date="2020-02" db="EMBL/GenBank/DDBJ databases">
        <authorList>
            <person name="Meier V. D."/>
        </authorList>
    </citation>
    <scope>NUCLEOTIDE SEQUENCE</scope>
    <source>
        <strain evidence="3">AVDCRST_MAG93</strain>
    </source>
</reference>
<dbReference type="GO" id="GO:0016491">
    <property type="term" value="F:oxidoreductase activity"/>
    <property type="evidence" value="ECO:0007669"/>
    <property type="project" value="UniProtKB-KW"/>
</dbReference>